<keyword evidence="9" id="KW-1185">Reference proteome</keyword>
<evidence type="ECO:0000256" key="3">
    <source>
        <dbReference type="ARBA" id="ARBA00022692"/>
    </source>
</evidence>
<dbReference type="PANTHER" id="PTHR19282:SF477">
    <property type="entry name" value="TETRASPANIN"/>
    <property type="match status" value="1"/>
</dbReference>
<comment type="similarity">
    <text evidence="2 7">Belongs to the tetraspanin (TM4SF) family.</text>
</comment>
<dbReference type="SUPFAM" id="SSF48652">
    <property type="entry name" value="Tetraspanin"/>
    <property type="match status" value="1"/>
</dbReference>
<dbReference type="AlphaFoldDB" id="A0AAV1QI61"/>
<evidence type="ECO:0000256" key="2">
    <source>
        <dbReference type="ARBA" id="ARBA00006840"/>
    </source>
</evidence>
<accession>A0AAV1QI61</accession>
<feature type="disulfide bond" evidence="6">
    <location>
        <begin position="144"/>
        <end position="165"/>
    </location>
</feature>
<sequence length="244" mass="27423">MRRNALKTALQLTCQLLWVVGLVVGLSGVYLLMKYRHSTLFFSNIYIILPAVFALTSAVFLLASGCLGSWLSLRDSTFLQGLFVYLLVVAFCLESTASALAYFHSIKLDSEIAPLSEVFQKYTGSSQDPNSRAVDSTQEELQCCGVHDYRDWLKTSWFNHTGGLCVPHSCCNSTFPSCNGTVNQPWQLNQQGCHVKLEVTLQFVLSFIIWCSLLVFLVEVVLILTVTQLMSDQPFMEHQVWDKT</sequence>
<evidence type="ECO:0000256" key="5">
    <source>
        <dbReference type="ARBA" id="ARBA00023136"/>
    </source>
</evidence>
<dbReference type="PANTHER" id="PTHR19282">
    <property type="entry name" value="TETRASPANIN"/>
    <property type="match status" value="1"/>
</dbReference>
<comment type="subcellular location">
    <subcellularLocation>
        <location evidence="1 7">Membrane</location>
        <topology evidence="1 7">Multi-pass membrane protein</topology>
    </subcellularLocation>
</comment>
<evidence type="ECO:0000256" key="7">
    <source>
        <dbReference type="RuleBase" id="RU361218"/>
    </source>
</evidence>
<name>A0AAV1QI61_SCOSC</name>
<dbReference type="Proteomes" id="UP001314229">
    <property type="component" value="Unassembled WGS sequence"/>
</dbReference>
<keyword evidence="4 7" id="KW-1133">Transmembrane helix</keyword>
<gene>
    <name evidence="8" type="ORF">FSCOSCO3_A023106</name>
</gene>
<protein>
    <recommendedName>
        <fullName evidence="7">Tetraspanin</fullName>
    </recommendedName>
</protein>
<evidence type="ECO:0000256" key="6">
    <source>
        <dbReference type="PIRSR" id="PIRSR002419-1"/>
    </source>
</evidence>
<keyword evidence="5 7" id="KW-0472">Membrane</keyword>
<evidence type="ECO:0000313" key="8">
    <source>
        <dbReference type="EMBL" id="CAK6983786.1"/>
    </source>
</evidence>
<proteinExistence type="inferred from homology"/>
<evidence type="ECO:0000256" key="1">
    <source>
        <dbReference type="ARBA" id="ARBA00004141"/>
    </source>
</evidence>
<keyword evidence="3 7" id="KW-0812">Transmembrane</keyword>
<dbReference type="InterPro" id="IPR000301">
    <property type="entry name" value="Tetraspanin_animals"/>
</dbReference>
<evidence type="ECO:0000313" key="9">
    <source>
        <dbReference type="Proteomes" id="UP001314229"/>
    </source>
</evidence>
<dbReference type="InterPro" id="IPR008952">
    <property type="entry name" value="Tetraspanin_EC2_sf"/>
</dbReference>
<dbReference type="GO" id="GO:0005886">
    <property type="term" value="C:plasma membrane"/>
    <property type="evidence" value="ECO:0007669"/>
    <property type="project" value="TreeGrafter"/>
</dbReference>
<dbReference type="Gene3D" id="1.10.1450.10">
    <property type="entry name" value="Tetraspanin"/>
    <property type="match status" value="1"/>
</dbReference>
<evidence type="ECO:0000256" key="4">
    <source>
        <dbReference type="ARBA" id="ARBA00022989"/>
    </source>
</evidence>
<dbReference type="PIRSF" id="PIRSF002419">
    <property type="entry name" value="Tetraspanin"/>
    <property type="match status" value="1"/>
</dbReference>
<feature type="transmembrane region" description="Helical" evidence="7">
    <location>
        <begin position="45"/>
        <end position="70"/>
    </location>
</feature>
<keyword evidence="6" id="KW-1015">Disulfide bond</keyword>
<dbReference type="InterPro" id="IPR018499">
    <property type="entry name" value="Tetraspanin/Peripherin"/>
</dbReference>
<feature type="transmembrane region" description="Helical" evidence="7">
    <location>
        <begin position="204"/>
        <end position="226"/>
    </location>
</feature>
<organism evidence="8 9">
    <name type="scientific">Scomber scombrus</name>
    <name type="common">Atlantic mackerel</name>
    <name type="synonym">Scomber vernalis</name>
    <dbReference type="NCBI Taxonomy" id="13677"/>
    <lineage>
        <taxon>Eukaryota</taxon>
        <taxon>Metazoa</taxon>
        <taxon>Chordata</taxon>
        <taxon>Craniata</taxon>
        <taxon>Vertebrata</taxon>
        <taxon>Euteleostomi</taxon>
        <taxon>Actinopterygii</taxon>
        <taxon>Neopterygii</taxon>
        <taxon>Teleostei</taxon>
        <taxon>Neoteleostei</taxon>
        <taxon>Acanthomorphata</taxon>
        <taxon>Pelagiaria</taxon>
        <taxon>Scombriformes</taxon>
        <taxon>Scombridae</taxon>
        <taxon>Scomber</taxon>
    </lineage>
</organism>
<feature type="transmembrane region" description="Helical" evidence="7">
    <location>
        <begin position="12"/>
        <end position="33"/>
    </location>
</feature>
<reference evidence="8 9" key="1">
    <citation type="submission" date="2024-01" db="EMBL/GenBank/DDBJ databases">
        <authorList>
            <person name="Alioto T."/>
            <person name="Alioto T."/>
            <person name="Gomez Garrido J."/>
        </authorList>
    </citation>
    <scope>NUCLEOTIDE SEQUENCE [LARGE SCALE GENOMIC DNA]</scope>
</reference>
<dbReference type="Pfam" id="PF00335">
    <property type="entry name" value="Tetraspanin"/>
    <property type="match status" value="1"/>
</dbReference>
<comment type="caution">
    <text evidence="8">The sequence shown here is derived from an EMBL/GenBank/DDBJ whole genome shotgun (WGS) entry which is preliminary data.</text>
</comment>
<feature type="transmembrane region" description="Helical" evidence="7">
    <location>
        <begin position="82"/>
        <end position="103"/>
    </location>
</feature>
<dbReference type="EMBL" id="CAWUFR010001456">
    <property type="protein sequence ID" value="CAK6983786.1"/>
    <property type="molecule type" value="Genomic_DNA"/>
</dbReference>
<feature type="disulfide bond" evidence="6">
    <location>
        <begin position="143"/>
        <end position="178"/>
    </location>
</feature>